<evidence type="ECO:0000256" key="1">
    <source>
        <dbReference type="ARBA" id="ARBA00005176"/>
    </source>
</evidence>
<dbReference type="PROSITE" id="PS00070">
    <property type="entry name" value="ALDEHYDE_DEHYDR_CYS"/>
    <property type="match status" value="1"/>
</dbReference>
<evidence type="ECO:0000256" key="7">
    <source>
        <dbReference type="ARBA" id="ARBA00050387"/>
    </source>
</evidence>
<dbReference type="InterPro" id="IPR029510">
    <property type="entry name" value="Ald_DH_CS_GLU"/>
</dbReference>
<dbReference type="GO" id="GO:0004777">
    <property type="term" value="F:succinate-semialdehyde dehydrogenase (NAD+) activity"/>
    <property type="evidence" value="ECO:0007669"/>
    <property type="project" value="UniProtKB-EC"/>
</dbReference>
<keyword evidence="14" id="KW-1185">Reference proteome</keyword>
<evidence type="ECO:0000313" key="14">
    <source>
        <dbReference type="Proteomes" id="UP001154252"/>
    </source>
</evidence>
<proteinExistence type="inferred from homology"/>
<protein>
    <recommendedName>
        <fullName evidence="4">Succinate-semialdehyde dehydrogenase, mitochondrial</fullName>
        <ecNumber evidence="9">1.2.1.16</ecNumber>
        <ecNumber evidence="3">1.2.1.24</ecNumber>
    </recommendedName>
    <alternativeName>
        <fullName evidence="6">NAD(+)-dependent succinic semialdehyde dehydrogenase</fullName>
    </alternativeName>
</protein>
<dbReference type="PANTHER" id="PTHR43353:SF5">
    <property type="entry name" value="SUCCINATE-SEMIALDEHYDE DEHYDROGENASE, MITOCHONDRIAL"/>
    <property type="match status" value="1"/>
</dbReference>
<dbReference type="FunFam" id="3.40.309.10:FF:000004">
    <property type="entry name" value="Succinate-semialdehyde dehydrogenase I"/>
    <property type="match status" value="1"/>
</dbReference>
<reference evidence="13" key="1">
    <citation type="submission" date="2021-07" db="EMBL/GenBank/DDBJ databases">
        <authorList>
            <person name="Branca A.L. A."/>
        </authorList>
    </citation>
    <scope>NUCLEOTIDE SEQUENCE</scope>
</reference>
<evidence type="ECO:0000256" key="8">
    <source>
        <dbReference type="ARBA" id="ARBA00052698"/>
    </source>
</evidence>
<dbReference type="SUPFAM" id="SSF53720">
    <property type="entry name" value="ALDH-like"/>
    <property type="match status" value="1"/>
</dbReference>
<evidence type="ECO:0000256" key="6">
    <source>
        <dbReference type="ARBA" id="ARBA00030806"/>
    </source>
</evidence>
<dbReference type="InterPro" id="IPR016163">
    <property type="entry name" value="Ald_DH_C"/>
</dbReference>
<dbReference type="InterPro" id="IPR016162">
    <property type="entry name" value="Ald_DH_N"/>
</dbReference>
<evidence type="ECO:0000256" key="5">
    <source>
        <dbReference type="ARBA" id="ARBA00023002"/>
    </source>
</evidence>
<evidence type="ECO:0000259" key="12">
    <source>
        <dbReference type="Pfam" id="PF00171"/>
    </source>
</evidence>
<evidence type="ECO:0000256" key="2">
    <source>
        <dbReference type="ARBA" id="ARBA00009986"/>
    </source>
</evidence>
<evidence type="ECO:0000256" key="3">
    <source>
        <dbReference type="ARBA" id="ARBA00013051"/>
    </source>
</evidence>
<dbReference type="EC" id="1.2.1.24" evidence="3"/>
<dbReference type="FunFam" id="3.40.605.10:FF:000005">
    <property type="entry name" value="Succinate-semialdehyde dehydrogenase I"/>
    <property type="match status" value="1"/>
</dbReference>
<evidence type="ECO:0000256" key="9">
    <source>
        <dbReference type="ARBA" id="ARBA00067047"/>
    </source>
</evidence>
<comment type="caution">
    <text evidence="13">The sequence shown here is derived from an EMBL/GenBank/DDBJ whole genome shotgun (WGS) entry which is preliminary data.</text>
</comment>
<dbReference type="CDD" id="cd07103">
    <property type="entry name" value="ALDH_F5_SSADH_GabD"/>
    <property type="match status" value="1"/>
</dbReference>
<dbReference type="GO" id="GO:0005737">
    <property type="term" value="C:cytoplasm"/>
    <property type="evidence" value="ECO:0007669"/>
    <property type="project" value="TreeGrafter"/>
</dbReference>
<dbReference type="AlphaFoldDB" id="A0A9W4KJD4"/>
<dbReference type="Pfam" id="PF00171">
    <property type="entry name" value="Aldedh"/>
    <property type="match status" value="1"/>
</dbReference>
<dbReference type="PROSITE" id="PS00687">
    <property type="entry name" value="ALDEHYDE_DEHYDR_GLU"/>
    <property type="match status" value="1"/>
</dbReference>
<accession>A0A9W4KJD4</accession>
<evidence type="ECO:0000313" key="13">
    <source>
        <dbReference type="EMBL" id="CAG8904098.1"/>
    </source>
</evidence>
<dbReference type="PANTHER" id="PTHR43353">
    <property type="entry name" value="SUCCINATE-SEMIALDEHYDE DEHYDROGENASE, MITOCHONDRIAL"/>
    <property type="match status" value="1"/>
</dbReference>
<comment type="similarity">
    <text evidence="2 11">Belongs to the aldehyde dehydrogenase family.</text>
</comment>
<dbReference type="InterPro" id="IPR016160">
    <property type="entry name" value="Ald_DH_CS_CYS"/>
</dbReference>
<dbReference type="Proteomes" id="UP001154252">
    <property type="component" value="Unassembled WGS sequence"/>
</dbReference>
<sequence length="504" mass="54214">MSTESPFSQTAPEQVTNSMMKIKESRLFAENEAFIDGTWIRKEHTFSVNEPSTAQVLGTVADCDLGDMKSAIESAHEFQKSYFLSTTAPERANLLRRWHDLVMENVEDLGTILCLENGKTINEAKAEITYAASFLAWFAEESKRSYGDTIPPSTPNTMVMTMKEPIGVCGIITPWNFPAAMITRKVAPALAAGCVVVIKPPSETPFTCLALTKLAIEAGIPAKALQICPTKNREVASELATNPLVRKISFTGSTNVGKTLATLASGTLKKVSLELGGNAPFIVFDDADIDIAVEGAMASKFRCSGQTCVCANRFYVQKGVLDFFTQKLVKRVSELQLGPGIDHRCTQGPLINASAVEKVKEHIEDAVGKGGCIEIGGLAPSSPGFFMQPTVLTGATSEMLVAREETFGPFAPIFSFDTEEEVIGLANDTEFGLAGYLFSRNVGRAMRVAQKLQIGMCGVNTGKISAVESPFGGVKESGYGLEGSKYGMAEYQTLKTVTLGNLDL</sequence>
<feature type="active site" evidence="10">
    <location>
        <position position="274"/>
    </location>
</feature>
<comment type="catalytic activity">
    <reaction evidence="8">
        <text>succinate semialdehyde + NAD(+) + H2O = succinate + NADH + 2 H(+)</text>
        <dbReference type="Rhea" id="RHEA:13217"/>
        <dbReference type="ChEBI" id="CHEBI:15377"/>
        <dbReference type="ChEBI" id="CHEBI:15378"/>
        <dbReference type="ChEBI" id="CHEBI:30031"/>
        <dbReference type="ChEBI" id="CHEBI:57540"/>
        <dbReference type="ChEBI" id="CHEBI:57706"/>
        <dbReference type="ChEBI" id="CHEBI:57945"/>
        <dbReference type="EC" id="1.2.1.16"/>
    </reaction>
</comment>
<dbReference type="GO" id="GO:0009450">
    <property type="term" value="P:gamma-aminobutyric acid catabolic process"/>
    <property type="evidence" value="ECO:0007669"/>
    <property type="project" value="TreeGrafter"/>
</dbReference>
<comment type="pathway">
    <text evidence="1">Amino-acid degradation; 4-aminobutanoate degradation.</text>
</comment>
<gene>
    <name evidence="13" type="ORF">PEGY_LOCUS7737</name>
</gene>
<evidence type="ECO:0000256" key="4">
    <source>
        <dbReference type="ARBA" id="ARBA00019842"/>
    </source>
</evidence>
<dbReference type="InterPro" id="IPR015590">
    <property type="entry name" value="Aldehyde_DH_dom"/>
</dbReference>
<dbReference type="InterPro" id="IPR016161">
    <property type="entry name" value="Ald_DH/histidinol_DH"/>
</dbReference>
<comment type="catalytic activity">
    <reaction evidence="7">
        <text>succinate semialdehyde + NADP(+) + H2O = succinate + NADPH + 2 H(+)</text>
        <dbReference type="Rhea" id="RHEA:13213"/>
        <dbReference type="ChEBI" id="CHEBI:15377"/>
        <dbReference type="ChEBI" id="CHEBI:15378"/>
        <dbReference type="ChEBI" id="CHEBI:30031"/>
        <dbReference type="ChEBI" id="CHEBI:57706"/>
        <dbReference type="ChEBI" id="CHEBI:57783"/>
        <dbReference type="ChEBI" id="CHEBI:58349"/>
        <dbReference type="EC" id="1.2.1.16"/>
    </reaction>
</comment>
<feature type="domain" description="Aldehyde dehydrogenase" evidence="12">
    <location>
        <begin position="39"/>
        <end position="497"/>
    </location>
</feature>
<dbReference type="Gene3D" id="3.40.309.10">
    <property type="entry name" value="Aldehyde Dehydrogenase, Chain A, domain 2"/>
    <property type="match status" value="1"/>
</dbReference>
<name>A0A9W4KJD4_9EURO</name>
<dbReference type="EMBL" id="CAJVRC010000882">
    <property type="protein sequence ID" value="CAG8904098.1"/>
    <property type="molecule type" value="Genomic_DNA"/>
</dbReference>
<dbReference type="InterPro" id="IPR050740">
    <property type="entry name" value="Aldehyde_DH_Superfamily"/>
</dbReference>
<dbReference type="OrthoDB" id="310895at2759"/>
<organism evidence="13 14">
    <name type="scientific">Penicillium egyptiacum</name>
    <dbReference type="NCBI Taxonomy" id="1303716"/>
    <lineage>
        <taxon>Eukaryota</taxon>
        <taxon>Fungi</taxon>
        <taxon>Dikarya</taxon>
        <taxon>Ascomycota</taxon>
        <taxon>Pezizomycotina</taxon>
        <taxon>Eurotiomycetes</taxon>
        <taxon>Eurotiomycetidae</taxon>
        <taxon>Eurotiales</taxon>
        <taxon>Aspergillaceae</taxon>
        <taxon>Penicillium</taxon>
    </lineage>
</organism>
<evidence type="ECO:0000256" key="11">
    <source>
        <dbReference type="RuleBase" id="RU003345"/>
    </source>
</evidence>
<evidence type="ECO:0000256" key="10">
    <source>
        <dbReference type="PROSITE-ProRule" id="PRU10007"/>
    </source>
</evidence>
<keyword evidence="5 11" id="KW-0560">Oxidoreductase</keyword>
<dbReference type="Gene3D" id="3.40.605.10">
    <property type="entry name" value="Aldehyde Dehydrogenase, Chain A, domain 1"/>
    <property type="match status" value="1"/>
</dbReference>
<dbReference type="EC" id="1.2.1.16" evidence="9"/>